<dbReference type="GO" id="GO:0046872">
    <property type="term" value="F:metal ion binding"/>
    <property type="evidence" value="ECO:0007669"/>
    <property type="project" value="UniProtKB-KW"/>
</dbReference>
<dbReference type="PANTHER" id="PTHR43344:SF13">
    <property type="entry name" value="PHOSPHATASE RV3661-RELATED"/>
    <property type="match status" value="1"/>
</dbReference>
<dbReference type="NCBIfam" id="TIGR01488">
    <property type="entry name" value="HAD-SF-IB"/>
    <property type="match status" value="1"/>
</dbReference>
<reference evidence="4 5" key="1">
    <citation type="submission" date="2019-10" db="EMBL/GenBank/DDBJ databases">
        <title>Genome diversity of Sutterella seckii.</title>
        <authorList>
            <person name="Chaplin A.V."/>
            <person name="Sokolova S.R."/>
            <person name="Mosin K.A."/>
            <person name="Ivanova E.L."/>
            <person name="Kochetkova T.O."/>
            <person name="Goltsov A.Y."/>
            <person name="Trofimov D.Y."/>
            <person name="Efimov B.A."/>
        </authorList>
    </citation>
    <scope>NUCLEOTIDE SEQUENCE [LARGE SCALE GENOMIC DNA]</scope>
    <source>
        <strain evidence="4 5">ASD393</strain>
    </source>
</reference>
<dbReference type="SUPFAM" id="SSF56784">
    <property type="entry name" value="HAD-like"/>
    <property type="match status" value="1"/>
</dbReference>
<keyword evidence="1" id="KW-0479">Metal-binding</keyword>
<sequence>MAAQFPLLLPASKLPPKLVVFDLDKTLIAGDSTILWTEWLYEKGLVKDPIWRQIDREMIREYDQGRLDMHAFMRKHSGAFRNIPVEMLGKLALEFAKKRIAPLAYPDAKKWVKNALQAKIPMLVLSATTTFIVAPIARTVFGIDEAIGVDLVEENGFYTGEILGTPSFQEGKVVRLKTILNSRGIDISDVLFFTDSRNDLPLAEAAGFTCCVNPDPVLLSEARRRAWKILRWELPLRTKIELGQG</sequence>
<dbReference type="PANTHER" id="PTHR43344">
    <property type="entry name" value="PHOSPHOSERINE PHOSPHATASE"/>
    <property type="match status" value="1"/>
</dbReference>
<dbReference type="InterPro" id="IPR023214">
    <property type="entry name" value="HAD_sf"/>
</dbReference>
<protein>
    <submittedName>
        <fullName evidence="4">HAD family hydrolase</fullName>
    </submittedName>
</protein>
<dbReference type="Proteomes" id="UP000430564">
    <property type="component" value="Unassembled WGS sequence"/>
</dbReference>
<dbReference type="EMBL" id="WEHX01000027">
    <property type="protein sequence ID" value="KAB7660708.1"/>
    <property type="molecule type" value="Genomic_DNA"/>
</dbReference>
<keyword evidence="2 4" id="KW-0378">Hydrolase</keyword>
<dbReference type="RefSeq" id="WP_152158206.1">
    <property type="nucleotide sequence ID" value="NZ_WEHX01000027.1"/>
</dbReference>
<dbReference type="NCBIfam" id="TIGR01490">
    <property type="entry name" value="HAD-SF-IB-hyp1"/>
    <property type="match status" value="1"/>
</dbReference>
<proteinExistence type="predicted"/>
<dbReference type="InterPro" id="IPR050582">
    <property type="entry name" value="HAD-like_SerB"/>
</dbReference>
<dbReference type="InterPro" id="IPR036412">
    <property type="entry name" value="HAD-like_sf"/>
</dbReference>
<accession>A0A6I1EJQ4</accession>
<dbReference type="InterPro" id="IPR006385">
    <property type="entry name" value="HAD_hydro_SerB1"/>
</dbReference>
<evidence type="ECO:0000256" key="3">
    <source>
        <dbReference type="ARBA" id="ARBA00022842"/>
    </source>
</evidence>
<gene>
    <name evidence="4" type="ORF">GBM95_05680</name>
</gene>
<organism evidence="4 5">
    <name type="scientific">Sutterella seckii</name>
    <dbReference type="NCBI Taxonomy" id="1944635"/>
    <lineage>
        <taxon>Bacteria</taxon>
        <taxon>Pseudomonadati</taxon>
        <taxon>Pseudomonadota</taxon>
        <taxon>Betaproteobacteria</taxon>
        <taxon>Burkholderiales</taxon>
        <taxon>Sutterellaceae</taxon>
        <taxon>Sutterella</taxon>
    </lineage>
</organism>
<keyword evidence="3" id="KW-0460">Magnesium</keyword>
<dbReference type="CDD" id="cd02612">
    <property type="entry name" value="HAD_PGPPase"/>
    <property type="match status" value="1"/>
</dbReference>
<dbReference type="OrthoDB" id="9784466at2"/>
<evidence type="ECO:0000256" key="1">
    <source>
        <dbReference type="ARBA" id="ARBA00022723"/>
    </source>
</evidence>
<comment type="caution">
    <text evidence="4">The sequence shown here is derived from an EMBL/GenBank/DDBJ whole genome shotgun (WGS) entry which is preliminary data.</text>
</comment>
<evidence type="ECO:0000313" key="5">
    <source>
        <dbReference type="Proteomes" id="UP000430564"/>
    </source>
</evidence>
<evidence type="ECO:0000313" key="4">
    <source>
        <dbReference type="EMBL" id="KAB7660708.1"/>
    </source>
</evidence>
<dbReference type="Pfam" id="PF12710">
    <property type="entry name" value="HAD"/>
    <property type="match status" value="1"/>
</dbReference>
<dbReference type="Gene3D" id="3.40.50.1000">
    <property type="entry name" value="HAD superfamily/HAD-like"/>
    <property type="match status" value="1"/>
</dbReference>
<evidence type="ECO:0000256" key="2">
    <source>
        <dbReference type="ARBA" id="ARBA00022801"/>
    </source>
</evidence>
<dbReference type="AlphaFoldDB" id="A0A6I1EJQ4"/>
<dbReference type="GO" id="GO:0016787">
    <property type="term" value="F:hydrolase activity"/>
    <property type="evidence" value="ECO:0007669"/>
    <property type="project" value="UniProtKB-KW"/>
</dbReference>
<name>A0A6I1EJQ4_9BURK</name>
<dbReference type="Gene3D" id="1.20.1440.100">
    <property type="entry name" value="SG protein - dephosphorylation function"/>
    <property type="match status" value="1"/>
</dbReference>